<gene>
    <name evidence="15" type="ORF">JYB85_07545</name>
</gene>
<evidence type="ECO:0000256" key="13">
    <source>
        <dbReference type="SAM" id="SignalP"/>
    </source>
</evidence>
<dbReference type="InterPro" id="IPR034015">
    <property type="entry name" value="M1_LTA4H"/>
</dbReference>
<organism evidence="15 16">
    <name type="scientific">Shewanella sedimentimangrovi</name>
    <dbReference type="NCBI Taxonomy" id="2814293"/>
    <lineage>
        <taxon>Bacteria</taxon>
        <taxon>Pseudomonadati</taxon>
        <taxon>Pseudomonadota</taxon>
        <taxon>Gammaproteobacteria</taxon>
        <taxon>Alteromonadales</taxon>
        <taxon>Shewanellaceae</taxon>
        <taxon>Shewanella</taxon>
    </lineage>
</organism>
<dbReference type="PANTHER" id="PTHR45726">
    <property type="entry name" value="LEUKOTRIENE A-4 HYDROLASE"/>
    <property type="match status" value="1"/>
</dbReference>
<dbReference type="InterPro" id="IPR038502">
    <property type="entry name" value="M1_LTA-4_hydro/amino_C_sf"/>
</dbReference>
<dbReference type="PANTHER" id="PTHR45726:SF3">
    <property type="entry name" value="LEUKOTRIENE A-4 HYDROLASE"/>
    <property type="match status" value="1"/>
</dbReference>
<dbReference type="SUPFAM" id="SSF55486">
    <property type="entry name" value="Metalloproteases ('zincins'), catalytic domain"/>
    <property type="match status" value="1"/>
</dbReference>
<reference evidence="15 16" key="1">
    <citation type="submission" date="2021-03" db="EMBL/GenBank/DDBJ databases">
        <title>Novel species identification of genus Shewanella.</title>
        <authorList>
            <person name="Liu G."/>
            <person name="Zhang Q."/>
        </authorList>
    </citation>
    <scope>NUCLEOTIDE SEQUENCE [LARGE SCALE GENOMIC DNA]</scope>
    <source>
        <strain evidence="15 16">FJAT-52962</strain>
    </source>
</reference>
<comment type="cofactor">
    <cofactor evidence="2">
        <name>Zn(2+)</name>
        <dbReference type="ChEBI" id="CHEBI:29105"/>
    </cofactor>
</comment>
<dbReference type="InterPro" id="IPR014782">
    <property type="entry name" value="Peptidase_M1_dom"/>
</dbReference>
<keyword evidence="13" id="KW-0732">Signal</keyword>
<protein>
    <recommendedName>
        <fullName evidence="6">Aminopeptidase N</fullName>
        <ecNumber evidence="5">3.4.11.2</ecNumber>
    </recommendedName>
</protein>
<dbReference type="Gene3D" id="1.25.40.320">
    <property type="entry name" value="Peptidase M1, leukotriene A4 hydrolase/aminopeptidase C-terminal domain"/>
    <property type="match status" value="1"/>
</dbReference>
<dbReference type="Gene3D" id="1.10.390.10">
    <property type="entry name" value="Neutral Protease Domain 2"/>
    <property type="match status" value="1"/>
</dbReference>
<evidence type="ECO:0000256" key="4">
    <source>
        <dbReference type="ARBA" id="ARBA00010136"/>
    </source>
</evidence>
<dbReference type="InterPro" id="IPR001930">
    <property type="entry name" value="Peptidase_M1"/>
</dbReference>
<dbReference type="SUPFAM" id="SSF48371">
    <property type="entry name" value="ARM repeat"/>
    <property type="match status" value="1"/>
</dbReference>
<dbReference type="EMBL" id="CP071502">
    <property type="protein sequence ID" value="QSX38654.1"/>
    <property type="molecule type" value="Genomic_DNA"/>
</dbReference>
<dbReference type="InterPro" id="IPR049980">
    <property type="entry name" value="LTA4H_cat"/>
</dbReference>
<evidence type="ECO:0000256" key="1">
    <source>
        <dbReference type="ARBA" id="ARBA00000098"/>
    </source>
</evidence>
<dbReference type="InterPro" id="IPR027268">
    <property type="entry name" value="Peptidase_M4/M1_CTD_sf"/>
</dbReference>
<evidence type="ECO:0000256" key="6">
    <source>
        <dbReference type="ARBA" id="ARBA00015611"/>
    </source>
</evidence>
<evidence type="ECO:0000256" key="9">
    <source>
        <dbReference type="ARBA" id="ARBA00022723"/>
    </source>
</evidence>
<evidence type="ECO:0000256" key="5">
    <source>
        <dbReference type="ARBA" id="ARBA00012564"/>
    </source>
</evidence>
<dbReference type="EC" id="3.4.11.2" evidence="5"/>
<keyword evidence="16" id="KW-1185">Reference proteome</keyword>
<dbReference type="InterPro" id="IPR016024">
    <property type="entry name" value="ARM-type_fold"/>
</dbReference>
<keyword evidence="11" id="KW-0862">Zinc</keyword>
<keyword evidence="9" id="KW-0479">Metal-binding</keyword>
<dbReference type="Pfam" id="PF17900">
    <property type="entry name" value="Peptidase_M1_N"/>
    <property type="match status" value="1"/>
</dbReference>
<evidence type="ECO:0000256" key="8">
    <source>
        <dbReference type="ARBA" id="ARBA00022670"/>
    </source>
</evidence>
<feature type="chain" id="PRO_5047034651" description="Aminopeptidase N" evidence="13">
    <location>
        <begin position="26"/>
        <end position="638"/>
    </location>
</feature>
<dbReference type="InterPro" id="IPR042097">
    <property type="entry name" value="Aminopeptidase_N-like_N_sf"/>
</dbReference>
<dbReference type="Gene3D" id="3.30.2010.30">
    <property type="match status" value="1"/>
</dbReference>
<dbReference type="SMART" id="SM01263">
    <property type="entry name" value="Leuk-A4-hydro_C"/>
    <property type="match status" value="1"/>
</dbReference>
<dbReference type="SUPFAM" id="SSF63737">
    <property type="entry name" value="Leukotriene A4 hydrolase N-terminal domain"/>
    <property type="match status" value="1"/>
</dbReference>
<sequence length="638" mass="71090">MNNFKTITGCLAALLALSLPLSVSATPALPSATPTASESQASALASTSISANDRLTFANYREVSVSHIAMDLSLDFEQQRIEGQVELSLDWHSDSRHLLLDSRGLDIHSVQALNSDGQWHQAQFSLGAHHGVMGEPVEIRLNARAPKVRINYRSAEVASGLQWLSAAQTQGKRQPFMFSQNQAIHARSWLPLQDTPAVRSTFSARIHAPKNITVVMGAERTEAVDGVTVFNMPQAIPSYLIALAAGELSFDAFDDRSGVWAEPAMLAKAKAEFEQTPEMIAIASKRYGDYRWGRYDLLILPPSFPFGGMENPRLSFITPTVIAGDKSLVSLIAHELAHSWSGNLVTNASWDDLWLNEGFTSYVENRIMEDLYGRERALMEQSIAVGELRDEVSSLDGADTRLEVDLGQRDPDDAFSSVPYTKGQQFLVFLEQTFGREPFDTFLKGYFEHHAFTSIDRREFRRYLNAELLSRFPGRVTETEIETWLQGEGPGPVLPNPGSHAFDRVDRDSKLWQNGKLKASDIDTAGWTVHHWLHLLNNLPRDLSHPQLAELDTHFGLSQQGNSEIAFSWFKLALACGYYEVKPELGAYLEHIGRRRLVVPLYEALAASSEKAWARDIFAKAKPGYHPVTVASIEKLLR</sequence>
<dbReference type="CDD" id="cd09599">
    <property type="entry name" value="M1_LTA4H"/>
    <property type="match status" value="1"/>
</dbReference>
<keyword evidence="7" id="KW-0963">Cytoplasm</keyword>
<comment type="catalytic activity">
    <reaction evidence="1">
        <text>Release of an N-terminal amino acid, Xaa-|-Yaa- from a peptide, amide or arylamide. Xaa is preferably Ala, but may be most amino acids including Pro (slow action). When a terminal hydrophobic residue is followed by a prolyl residue, the two may be released as an intact Xaa-Pro dipeptide.</text>
        <dbReference type="EC" id="3.4.11.2"/>
    </reaction>
</comment>
<proteinExistence type="inferred from homology"/>
<evidence type="ECO:0000259" key="14">
    <source>
        <dbReference type="SMART" id="SM01263"/>
    </source>
</evidence>
<dbReference type="PRINTS" id="PR00756">
    <property type="entry name" value="ALADIPTASE"/>
</dbReference>
<dbReference type="Pfam" id="PF01433">
    <property type="entry name" value="Peptidase_M1"/>
    <property type="match status" value="1"/>
</dbReference>
<comment type="subcellular location">
    <subcellularLocation>
        <location evidence="3">Cytoplasm</location>
    </subcellularLocation>
</comment>
<dbReference type="InterPro" id="IPR045357">
    <property type="entry name" value="Aminopeptidase_N-like_N"/>
</dbReference>
<evidence type="ECO:0000256" key="7">
    <source>
        <dbReference type="ARBA" id="ARBA00022490"/>
    </source>
</evidence>
<evidence type="ECO:0000256" key="2">
    <source>
        <dbReference type="ARBA" id="ARBA00001947"/>
    </source>
</evidence>
<evidence type="ECO:0000256" key="12">
    <source>
        <dbReference type="ARBA" id="ARBA00023049"/>
    </source>
</evidence>
<evidence type="ECO:0000313" key="15">
    <source>
        <dbReference type="EMBL" id="QSX38654.1"/>
    </source>
</evidence>
<keyword evidence="12" id="KW-0482">Metalloprotease</keyword>
<feature type="signal peptide" evidence="13">
    <location>
        <begin position="1"/>
        <end position="25"/>
    </location>
</feature>
<name>A0ABX7R4A2_9GAMM</name>
<evidence type="ECO:0000313" key="16">
    <source>
        <dbReference type="Proteomes" id="UP000663207"/>
    </source>
</evidence>
<keyword evidence="8" id="KW-0645">Protease</keyword>
<keyword evidence="10" id="KW-0378">Hydrolase</keyword>
<feature type="domain" description="Peptidase M1 leukotriene A4 hydrolase/aminopeptidase C-terminal" evidence="14">
    <location>
        <begin position="499"/>
        <end position="637"/>
    </location>
</feature>
<dbReference type="Pfam" id="PF09127">
    <property type="entry name" value="Leuk-A4-hydro_C"/>
    <property type="match status" value="1"/>
</dbReference>
<accession>A0ABX7R4A2</accession>
<dbReference type="Proteomes" id="UP000663207">
    <property type="component" value="Chromosome"/>
</dbReference>
<dbReference type="RefSeq" id="WP_207381695.1">
    <property type="nucleotide sequence ID" value="NZ_CP071502.1"/>
</dbReference>
<dbReference type="Gene3D" id="2.60.40.1730">
    <property type="entry name" value="tricorn interacting facor f3 domain"/>
    <property type="match status" value="1"/>
</dbReference>
<evidence type="ECO:0000256" key="3">
    <source>
        <dbReference type="ARBA" id="ARBA00004496"/>
    </source>
</evidence>
<comment type="similarity">
    <text evidence="4">Belongs to the peptidase M1 family.</text>
</comment>
<dbReference type="InterPro" id="IPR015211">
    <property type="entry name" value="Peptidase_M1_C"/>
</dbReference>
<evidence type="ECO:0000256" key="10">
    <source>
        <dbReference type="ARBA" id="ARBA00022801"/>
    </source>
</evidence>
<evidence type="ECO:0000256" key="11">
    <source>
        <dbReference type="ARBA" id="ARBA00022833"/>
    </source>
</evidence>